<dbReference type="SUPFAM" id="SSF82693">
    <property type="entry name" value="Multidrug efflux transporter AcrB pore domain, PN1, PN2, PC1 and PC2 subdomains"/>
    <property type="match status" value="2"/>
</dbReference>
<reference evidence="2 3" key="1">
    <citation type="submission" date="2018-02" db="EMBL/GenBank/DDBJ databases">
        <title>Subsurface microbial communities from deep shales in Ohio and West Virginia, USA.</title>
        <authorList>
            <person name="Wrighton K."/>
        </authorList>
    </citation>
    <scope>NUCLEOTIDE SEQUENCE [LARGE SCALE GENOMIC DNA]</scope>
    <source>
        <strain evidence="2 3">OWC-G53F</strain>
    </source>
</reference>
<dbReference type="GO" id="GO:0042910">
    <property type="term" value="F:xenobiotic transmembrane transporter activity"/>
    <property type="evidence" value="ECO:0007669"/>
    <property type="project" value="TreeGrafter"/>
</dbReference>
<feature type="transmembrane region" description="Helical" evidence="1">
    <location>
        <begin position="476"/>
        <end position="499"/>
    </location>
</feature>
<keyword evidence="1" id="KW-1133">Transmembrane helix</keyword>
<dbReference type="AlphaFoldDB" id="A0A2S6H4Q9"/>
<feature type="transmembrane region" description="Helical" evidence="1">
    <location>
        <begin position="337"/>
        <end position="356"/>
    </location>
</feature>
<evidence type="ECO:0000256" key="1">
    <source>
        <dbReference type="SAM" id="Phobius"/>
    </source>
</evidence>
<dbReference type="PANTHER" id="PTHR32063:SF4">
    <property type="entry name" value="SLR6043 PROTEIN"/>
    <property type="match status" value="1"/>
</dbReference>
<dbReference type="Gene3D" id="3.30.70.1440">
    <property type="entry name" value="Multidrug efflux transporter AcrB pore domain"/>
    <property type="match status" value="1"/>
</dbReference>
<feature type="transmembrane region" description="Helical" evidence="1">
    <location>
        <begin position="363"/>
        <end position="381"/>
    </location>
</feature>
<keyword evidence="1" id="KW-0812">Transmembrane</keyword>
<dbReference type="GO" id="GO:0005886">
    <property type="term" value="C:plasma membrane"/>
    <property type="evidence" value="ECO:0007669"/>
    <property type="project" value="TreeGrafter"/>
</dbReference>
<dbReference type="SUPFAM" id="SSF82866">
    <property type="entry name" value="Multidrug efflux transporter AcrB transmembrane domain"/>
    <property type="match status" value="2"/>
</dbReference>
<dbReference type="SUPFAM" id="SSF82714">
    <property type="entry name" value="Multidrug efflux transporter AcrB TolC docking domain, DN and DC subdomains"/>
    <property type="match status" value="2"/>
</dbReference>
<dbReference type="Gene3D" id="3.30.70.1430">
    <property type="entry name" value="Multidrug efflux transporter AcrB pore domain"/>
    <property type="match status" value="2"/>
</dbReference>
<dbReference type="RefSeq" id="WP_104423208.1">
    <property type="nucleotide sequence ID" value="NZ_PTIY01000004.1"/>
</dbReference>
<dbReference type="OrthoDB" id="9758757at2"/>
<evidence type="ECO:0000313" key="2">
    <source>
        <dbReference type="EMBL" id="PPK72421.1"/>
    </source>
</evidence>
<feature type="transmembrane region" description="Helical" evidence="1">
    <location>
        <begin position="863"/>
        <end position="885"/>
    </location>
</feature>
<dbReference type="Gene3D" id="3.30.2090.10">
    <property type="entry name" value="Multidrug efflux transporter AcrB TolC docking domain, DN and DC subdomains"/>
    <property type="match status" value="2"/>
</dbReference>
<protein>
    <submittedName>
        <fullName evidence="2">CzcA family heavy metal efflux pump</fullName>
    </submittedName>
</protein>
<dbReference type="Proteomes" id="UP000238071">
    <property type="component" value="Unassembled WGS sequence"/>
</dbReference>
<evidence type="ECO:0000313" key="3">
    <source>
        <dbReference type="Proteomes" id="UP000238071"/>
    </source>
</evidence>
<accession>A0A2S6H4Q9</accession>
<keyword evidence="3" id="KW-1185">Reference proteome</keyword>
<organism evidence="2 3">
    <name type="scientific">Methylobacter tundripaludum</name>
    <dbReference type="NCBI Taxonomy" id="173365"/>
    <lineage>
        <taxon>Bacteria</taxon>
        <taxon>Pseudomonadati</taxon>
        <taxon>Pseudomonadota</taxon>
        <taxon>Gammaproteobacteria</taxon>
        <taxon>Methylococcales</taxon>
        <taxon>Methylococcaceae</taxon>
        <taxon>Methylobacter</taxon>
    </lineage>
</organism>
<dbReference type="Pfam" id="PF00873">
    <property type="entry name" value="ACR_tran"/>
    <property type="match status" value="1"/>
</dbReference>
<dbReference type="InterPro" id="IPR027463">
    <property type="entry name" value="AcrB_DN_DC_subdom"/>
</dbReference>
<feature type="transmembrane region" description="Helical" evidence="1">
    <location>
        <begin position="897"/>
        <end position="927"/>
    </location>
</feature>
<dbReference type="PRINTS" id="PR00702">
    <property type="entry name" value="ACRIFLAVINRP"/>
</dbReference>
<feature type="transmembrane region" description="Helical" evidence="1">
    <location>
        <begin position="994"/>
        <end position="1019"/>
    </location>
</feature>
<dbReference type="PANTHER" id="PTHR32063">
    <property type="match status" value="1"/>
</dbReference>
<gene>
    <name evidence="2" type="ORF">B0F88_104216</name>
</gene>
<feature type="transmembrane region" description="Helical" evidence="1">
    <location>
        <begin position="533"/>
        <end position="551"/>
    </location>
</feature>
<feature type="transmembrane region" description="Helical" evidence="1">
    <location>
        <begin position="444"/>
        <end position="464"/>
    </location>
</feature>
<dbReference type="EMBL" id="PTIY01000004">
    <property type="protein sequence ID" value="PPK72421.1"/>
    <property type="molecule type" value="Genomic_DNA"/>
</dbReference>
<feature type="transmembrane region" description="Helical" evidence="1">
    <location>
        <begin position="963"/>
        <end position="982"/>
    </location>
</feature>
<sequence length="1032" mass="112231">MLATLVRFSIRFYGIVIALAVLILLYGSYRFATAGLDIFPEFSPKQVIIQTESPGLSSEQVEVLVTQQIETAVSGLIGMKSVRSESIQGLSIVIATFVEDSDVYRNRQLISERLTTLAGQLPLGITPVAIPLSSSSATVLTIGLSKDDQTDLMALRSLVDWTIVPRLRAVPGVADVNVFGGDIQQLQIQVDPLQLHRFNLTLEDIIQAASKAGNIQGGGFIENNNQRFTLQVTGQPVTPEQFGKIIVKRDQGRNVTLGEAATIEYAPEPPIGAAQIMGKSGIVMMVIGQYGANTLSVSRQVEQALQGFEPIFSKQAINFYSHLFRPADYIERSLSNLSGHLLIGGLFVLVILYLFLFNFRTAFISALAIPVSLIGAVIVLLENGVNLNIMVLGGLAIALGEVVDDAIIDTENIFRRLRENRLSARPLPVASVVYSASLEVRSSVVYASFIVALVFVPLLTLNGVAGRLFAPLGYSYILAILTSLLVALTLTPALCYALLGNADLANDDPPLIKRIKPLYKDLLSRVSSHFKPVVIGSIIVCLAGLAAFFSLDSKFLPELREGHYIVHTTSIPGTSLQESIRIGSKLTEQFMAIPGVQSVSQWAGRAERGADTYGSHYSEYEVRLEPMSGAEQQQIKDRLRAILVGFPGILFEANTFLTERVDETISGYTSPVVVNIYGNDLNKLDAKAQAVAEIMRDIDGAADVQLRSPPGTPLLQINVDLDRLSFWGVLPAQIVDTLQAAYETRVVGKNIQGNKIYNVAVTLTPELRQQPESIAKLPIRTQDGTMITLDQVAEIRHSASRYNILHQGSQRRQTVTGNVLDRDLDDFMAELKERVLKEIPFSADIYPEFTGAAVEQAQARKELILHSLLAGAGVLIFVYIAIGSIRHVLLTLANLPFALIGGVAAVMLTGATLSVGSVVGFVTLFGITVRNSIMLLSHYRYLVEVEGRSWNLDTAVLGAQERLPSILMTALVTALAMFPIAFNSDNPGREIMGPMAAIIIGGLASSTLLNLLLLPAILLRYGEFNREAKRDR</sequence>
<dbReference type="Gene3D" id="1.20.1640.10">
    <property type="entry name" value="Multidrug efflux transporter AcrB transmembrane domain"/>
    <property type="match status" value="2"/>
</dbReference>
<dbReference type="InterPro" id="IPR001036">
    <property type="entry name" value="Acrflvin-R"/>
</dbReference>
<name>A0A2S6H4Q9_9GAMM</name>
<comment type="caution">
    <text evidence="2">The sequence shown here is derived from an EMBL/GenBank/DDBJ whole genome shotgun (WGS) entry which is preliminary data.</text>
</comment>
<proteinExistence type="predicted"/>
<keyword evidence="1" id="KW-0472">Membrane</keyword>
<feature type="transmembrane region" description="Helical" evidence="1">
    <location>
        <begin position="12"/>
        <end position="29"/>
    </location>
</feature>
<dbReference type="Gene3D" id="3.30.70.1320">
    <property type="entry name" value="Multidrug efflux transporter AcrB pore domain like"/>
    <property type="match status" value="1"/>
</dbReference>